<reference evidence="1" key="2">
    <citation type="submission" date="2022-01" db="EMBL/GenBank/DDBJ databases">
        <authorList>
            <person name="Yamashiro T."/>
            <person name="Shiraishi A."/>
            <person name="Satake H."/>
            <person name="Nakayama K."/>
        </authorList>
    </citation>
    <scope>NUCLEOTIDE SEQUENCE</scope>
</reference>
<name>A0ABQ4X9E2_9ASTR</name>
<dbReference type="EMBL" id="BQNB010009303">
    <property type="protein sequence ID" value="GJS61623.1"/>
    <property type="molecule type" value="Genomic_DNA"/>
</dbReference>
<sequence>MSNRYLEMKWAEDLTKHKTLGTCSESGELYLFDMKTDCSLGGILLRFWSDSVLTVVYLINRLSSSILNGYLSQSSVEAEYRSMASATCEVFSWDMFVAKLADKVKTKVKLQKEDVDT</sequence>
<protein>
    <submittedName>
        <fullName evidence="1">Uncharacterized protein</fullName>
    </submittedName>
</protein>
<dbReference type="Proteomes" id="UP001151760">
    <property type="component" value="Unassembled WGS sequence"/>
</dbReference>
<proteinExistence type="predicted"/>
<organism evidence="1 2">
    <name type="scientific">Tanacetum coccineum</name>
    <dbReference type="NCBI Taxonomy" id="301880"/>
    <lineage>
        <taxon>Eukaryota</taxon>
        <taxon>Viridiplantae</taxon>
        <taxon>Streptophyta</taxon>
        <taxon>Embryophyta</taxon>
        <taxon>Tracheophyta</taxon>
        <taxon>Spermatophyta</taxon>
        <taxon>Magnoliopsida</taxon>
        <taxon>eudicotyledons</taxon>
        <taxon>Gunneridae</taxon>
        <taxon>Pentapetalae</taxon>
        <taxon>asterids</taxon>
        <taxon>campanulids</taxon>
        <taxon>Asterales</taxon>
        <taxon>Asteraceae</taxon>
        <taxon>Asteroideae</taxon>
        <taxon>Anthemideae</taxon>
        <taxon>Anthemidinae</taxon>
        <taxon>Tanacetum</taxon>
    </lineage>
</organism>
<keyword evidence="2" id="KW-1185">Reference proteome</keyword>
<gene>
    <name evidence="1" type="ORF">Tco_0656407</name>
</gene>
<evidence type="ECO:0000313" key="2">
    <source>
        <dbReference type="Proteomes" id="UP001151760"/>
    </source>
</evidence>
<reference evidence="1" key="1">
    <citation type="journal article" date="2022" name="Int. J. Mol. Sci.">
        <title>Draft Genome of Tanacetum Coccineum: Genomic Comparison of Closely Related Tanacetum-Family Plants.</title>
        <authorList>
            <person name="Yamashiro T."/>
            <person name="Shiraishi A."/>
            <person name="Nakayama K."/>
            <person name="Satake H."/>
        </authorList>
    </citation>
    <scope>NUCLEOTIDE SEQUENCE</scope>
</reference>
<accession>A0ABQ4X9E2</accession>
<evidence type="ECO:0000313" key="1">
    <source>
        <dbReference type="EMBL" id="GJS61623.1"/>
    </source>
</evidence>
<comment type="caution">
    <text evidence="1">The sequence shown here is derived from an EMBL/GenBank/DDBJ whole genome shotgun (WGS) entry which is preliminary data.</text>
</comment>